<comment type="function">
    <text evidence="5">Part of a binding-protein-dependent transport system for a sugar.</text>
</comment>
<dbReference type="eggNOG" id="COG1653">
    <property type="taxonomic scope" value="Bacteria"/>
</dbReference>
<feature type="signal peptide" evidence="7">
    <location>
        <begin position="1"/>
        <end position="23"/>
    </location>
</feature>
<dbReference type="GO" id="GO:0055085">
    <property type="term" value="P:transmembrane transport"/>
    <property type="evidence" value="ECO:0007669"/>
    <property type="project" value="InterPro"/>
</dbReference>
<dbReference type="Gene3D" id="3.40.190.10">
    <property type="entry name" value="Periplasmic binding protein-like II"/>
    <property type="match status" value="1"/>
</dbReference>
<dbReference type="KEGG" id="sgp:SpiGrapes_0313"/>
<evidence type="ECO:0000256" key="7">
    <source>
        <dbReference type="SAM" id="SignalP"/>
    </source>
</evidence>
<feature type="chain" id="PRO_5003513935" description="Probable sugar-binding periplasmic protein" evidence="7">
    <location>
        <begin position="24"/>
        <end position="412"/>
    </location>
</feature>
<proteinExistence type="inferred from homology"/>
<dbReference type="Proteomes" id="UP000005632">
    <property type="component" value="Chromosome"/>
</dbReference>
<name>G8QUZ6_SPHPG</name>
<evidence type="ECO:0000256" key="5">
    <source>
        <dbReference type="ARBA" id="ARBA00049629"/>
    </source>
</evidence>
<dbReference type="AlphaFoldDB" id="G8QUZ6"/>
<accession>G8QUZ6</accession>
<keyword evidence="8" id="KW-0762">Sugar transport</keyword>
<dbReference type="InterPro" id="IPR006061">
    <property type="entry name" value="SBP_1_CS"/>
</dbReference>
<dbReference type="InterPro" id="IPR006059">
    <property type="entry name" value="SBP"/>
</dbReference>
<evidence type="ECO:0000256" key="3">
    <source>
        <dbReference type="ARBA" id="ARBA00022448"/>
    </source>
</evidence>
<dbReference type="InterPro" id="IPR050490">
    <property type="entry name" value="Bact_solute-bd_prot1"/>
</dbReference>
<dbReference type="RefSeq" id="WP_014269021.1">
    <property type="nucleotide sequence ID" value="NC_016633.1"/>
</dbReference>
<protein>
    <recommendedName>
        <fullName evidence="6">Probable sugar-binding periplasmic protein</fullName>
    </recommendedName>
</protein>
<evidence type="ECO:0000256" key="4">
    <source>
        <dbReference type="ARBA" id="ARBA00022729"/>
    </source>
</evidence>
<dbReference type="EMBL" id="CP003155">
    <property type="protein sequence ID" value="AEV28172.1"/>
    <property type="molecule type" value="Genomic_DNA"/>
</dbReference>
<organism evidence="8 9">
    <name type="scientific">Sphaerochaeta pleomorpha (strain ATCC BAA-1885 / DSM 22778 / Grapes)</name>
    <dbReference type="NCBI Taxonomy" id="158190"/>
    <lineage>
        <taxon>Bacteria</taxon>
        <taxon>Pseudomonadati</taxon>
        <taxon>Spirochaetota</taxon>
        <taxon>Spirochaetia</taxon>
        <taxon>Spirochaetales</taxon>
        <taxon>Sphaerochaetaceae</taxon>
        <taxon>Sphaerochaeta</taxon>
    </lineage>
</organism>
<dbReference type="Pfam" id="PF13416">
    <property type="entry name" value="SBP_bac_8"/>
    <property type="match status" value="1"/>
</dbReference>
<comment type="similarity">
    <text evidence="2">Belongs to the bacterial solute-binding protein 1 family.</text>
</comment>
<gene>
    <name evidence="8" type="ordered locus">SpiGrapes_0313</name>
</gene>
<keyword evidence="4 7" id="KW-0732">Signal</keyword>
<keyword evidence="9" id="KW-1185">Reference proteome</keyword>
<sequence>MKKNVRYFVILMLLLGLVVPLTAQGTKDAMGEQVVLTMGSWRTDDVEQMNRLLSEYKKIAPNVTIKFQPTNPPDYNATLRLQLDSKTGPDLMYARSYAAGQELFNAGYFYDCSNISGLKENFTASNLAPWQMSDGKMFAVPFAAVSHAVYYNKDIFKKEGLSIPQSWEDFLALNAKLKAKGYTPLANGLADEWDIFETFFLGLLPNYIGGASQRVKYESGKLPLNDANFVAAFQAMAEVAQYCPQGFESVTYNDSQVLFNSQKAVMFVDGSWTAGVYKDASFDWGLFAIPAPLGRKTAICFHPDMAITMNNATAHPQEAKAFLTWLCTEEGATTASKNLPSGYFPMIKFNIKLDDVHANEFLALNAGKETDARFVWPALMNLYAPMDQAVIKVMKHQMTPKQAADSIQALMK</sequence>
<dbReference type="PANTHER" id="PTHR43649">
    <property type="entry name" value="ARABINOSE-BINDING PROTEIN-RELATED"/>
    <property type="match status" value="1"/>
</dbReference>
<dbReference type="GO" id="GO:0042597">
    <property type="term" value="C:periplasmic space"/>
    <property type="evidence" value="ECO:0007669"/>
    <property type="project" value="UniProtKB-SubCell"/>
</dbReference>
<dbReference type="PANTHER" id="PTHR43649:SF28">
    <property type="entry name" value="BINDING PROTEIN COMPONENT OF ABC SUGAR TRANSPORTER-RELATED"/>
    <property type="match status" value="1"/>
</dbReference>
<reference evidence="8 9" key="1">
    <citation type="submission" date="2011-11" db="EMBL/GenBank/DDBJ databases">
        <title>Complete sequence of Spirochaeta sp. grapes.</title>
        <authorList>
            <consortium name="US DOE Joint Genome Institute"/>
            <person name="Lucas S."/>
            <person name="Han J."/>
            <person name="Lapidus A."/>
            <person name="Cheng J.-F."/>
            <person name="Goodwin L."/>
            <person name="Pitluck S."/>
            <person name="Peters L."/>
            <person name="Ovchinnikova G."/>
            <person name="Munk A.C."/>
            <person name="Detter J.C."/>
            <person name="Han C."/>
            <person name="Tapia R."/>
            <person name="Land M."/>
            <person name="Hauser L."/>
            <person name="Kyrpides N."/>
            <person name="Ivanova N."/>
            <person name="Pagani I."/>
            <person name="Ritalahtilisa K."/>
            <person name="Loeffler F."/>
            <person name="Woyke T."/>
        </authorList>
    </citation>
    <scope>NUCLEOTIDE SEQUENCE [LARGE SCALE GENOMIC DNA]</scope>
    <source>
        <strain evidence="9">ATCC BAA-1885 / DSM 22778 / Grapes</strain>
    </source>
</reference>
<evidence type="ECO:0000256" key="1">
    <source>
        <dbReference type="ARBA" id="ARBA00004418"/>
    </source>
</evidence>
<keyword evidence="3" id="KW-0813">Transport</keyword>
<dbReference type="SUPFAM" id="SSF53850">
    <property type="entry name" value="Periplasmic binding protein-like II"/>
    <property type="match status" value="1"/>
</dbReference>
<comment type="subcellular location">
    <subcellularLocation>
        <location evidence="1">Periplasm</location>
    </subcellularLocation>
</comment>
<dbReference type="STRING" id="158190.SpiGrapes_0313"/>
<dbReference type="HOGENOM" id="CLU_031285_12_3_12"/>
<evidence type="ECO:0000313" key="8">
    <source>
        <dbReference type="EMBL" id="AEV28172.1"/>
    </source>
</evidence>
<evidence type="ECO:0000313" key="9">
    <source>
        <dbReference type="Proteomes" id="UP000005632"/>
    </source>
</evidence>
<evidence type="ECO:0000256" key="2">
    <source>
        <dbReference type="ARBA" id="ARBA00008520"/>
    </source>
</evidence>
<evidence type="ECO:0000256" key="6">
    <source>
        <dbReference type="ARBA" id="ARBA00049753"/>
    </source>
</evidence>
<dbReference type="OrthoDB" id="355435at2"/>
<dbReference type="PROSITE" id="PS01037">
    <property type="entry name" value="SBP_BACTERIAL_1"/>
    <property type="match status" value="1"/>
</dbReference>